<evidence type="ECO:0000256" key="3">
    <source>
        <dbReference type="ARBA" id="ARBA00022605"/>
    </source>
</evidence>
<feature type="binding site" evidence="8">
    <location>
        <position position="215"/>
    </location>
    <ligand>
        <name>NADP(+)</name>
        <dbReference type="ChEBI" id="CHEBI:58349"/>
    </ligand>
</feature>
<dbReference type="PANTHER" id="PTHR21089">
    <property type="entry name" value="SHIKIMATE DEHYDROGENASE"/>
    <property type="match status" value="1"/>
</dbReference>
<evidence type="ECO:0000313" key="12">
    <source>
        <dbReference type="EMBL" id="UTW10760.1"/>
    </source>
</evidence>
<dbReference type="Gene3D" id="3.40.50.720">
    <property type="entry name" value="NAD(P)-binding Rossmann-like Domain"/>
    <property type="match status" value="1"/>
</dbReference>
<name>A0ABY5HHL6_9GAMM</name>
<evidence type="ECO:0000313" key="13">
    <source>
        <dbReference type="Proteomes" id="UP001058461"/>
    </source>
</evidence>
<evidence type="ECO:0000259" key="10">
    <source>
        <dbReference type="Pfam" id="PF08501"/>
    </source>
</evidence>
<dbReference type="NCBIfam" id="NF001310">
    <property type="entry name" value="PRK00258.1-2"/>
    <property type="match status" value="1"/>
</dbReference>
<dbReference type="HAMAP" id="MF_00222">
    <property type="entry name" value="Shikimate_DH_AroE"/>
    <property type="match status" value="1"/>
</dbReference>
<dbReference type="InterPro" id="IPR006151">
    <property type="entry name" value="Shikm_DH/Glu-tRNA_Rdtase"/>
</dbReference>
<organism evidence="12 13">
    <name type="scientific">Marinobacterium rhizophilum</name>
    <dbReference type="NCBI Taxonomy" id="420402"/>
    <lineage>
        <taxon>Bacteria</taxon>
        <taxon>Pseudomonadati</taxon>
        <taxon>Pseudomonadota</taxon>
        <taxon>Gammaproteobacteria</taxon>
        <taxon>Oceanospirillales</taxon>
        <taxon>Oceanospirillaceae</taxon>
        <taxon>Marinobacterium</taxon>
    </lineage>
</organism>
<evidence type="ECO:0000256" key="2">
    <source>
        <dbReference type="ARBA" id="ARBA00012962"/>
    </source>
</evidence>
<dbReference type="InterPro" id="IPR011342">
    <property type="entry name" value="Shikimate_DH"/>
</dbReference>
<dbReference type="EMBL" id="CP073347">
    <property type="protein sequence ID" value="UTW10760.1"/>
    <property type="molecule type" value="Genomic_DNA"/>
</dbReference>
<dbReference type="PANTHER" id="PTHR21089:SF1">
    <property type="entry name" value="BIFUNCTIONAL 3-DEHYDROQUINATE DEHYDRATASE_SHIKIMATE DEHYDROGENASE, CHLOROPLASTIC"/>
    <property type="match status" value="1"/>
</dbReference>
<feature type="domain" description="Shikimate dehydrogenase substrate binding N-terminal" evidence="10">
    <location>
        <begin position="6"/>
        <end position="88"/>
    </location>
</feature>
<reference evidence="12" key="1">
    <citation type="submission" date="2021-04" db="EMBL/GenBank/DDBJ databases">
        <title>Oceanospirillales bacteria with DddD are important DMSP degraders in coastal seawater.</title>
        <authorList>
            <person name="Liu J."/>
        </authorList>
    </citation>
    <scope>NUCLEOTIDE SEQUENCE</scope>
    <source>
        <strain evidence="12">D13-1</strain>
    </source>
</reference>
<proteinExistence type="inferred from homology"/>
<dbReference type="EC" id="1.1.1.25" evidence="2 8"/>
<dbReference type="InterPro" id="IPR041121">
    <property type="entry name" value="SDH_C"/>
</dbReference>
<dbReference type="Proteomes" id="UP001058461">
    <property type="component" value="Chromosome"/>
</dbReference>
<evidence type="ECO:0000256" key="1">
    <source>
        <dbReference type="ARBA" id="ARBA00004871"/>
    </source>
</evidence>
<dbReference type="InterPro" id="IPR046346">
    <property type="entry name" value="Aminoacid_DH-like_N_sf"/>
</dbReference>
<feature type="binding site" evidence="8">
    <location>
        <begin position="14"/>
        <end position="16"/>
    </location>
    <ligand>
        <name>shikimate</name>
        <dbReference type="ChEBI" id="CHEBI:36208"/>
    </ligand>
</feature>
<feature type="domain" description="Quinate/shikimate 5-dehydrogenase/glutamyl-tRNA reductase" evidence="9">
    <location>
        <begin position="111"/>
        <end position="193"/>
    </location>
</feature>
<feature type="domain" description="SDH C-terminal" evidence="11">
    <location>
        <begin position="239"/>
        <end position="269"/>
    </location>
</feature>
<protein>
    <recommendedName>
        <fullName evidence="2 8">Shikimate dehydrogenase (NADP(+))</fullName>
        <shortName evidence="8">SDH</shortName>
        <ecNumber evidence="2 8">1.1.1.25</ecNumber>
    </recommendedName>
</protein>
<feature type="binding site" evidence="8">
    <location>
        <position position="217"/>
    </location>
    <ligand>
        <name>shikimate</name>
        <dbReference type="ChEBI" id="CHEBI:36208"/>
    </ligand>
</feature>
<evidence type="ECO:0000259" key="11">
    <source>
        <dbReference type="Pfam" id="PF18317"/>
    </source>
</evidence>
<evidence type="ECO:0000259" key="9">
    <source>
        <dbReference type="Pfam" id="PF01488"/>
    </source>
</evidence>
<keyword evidence="3 8" id="KW-0028">Amino-acid biosynthesis</keyword>
<gene>
    <name evidence="8 12" type="primary">aroE</name>
    <name evidence="12" type="ORF">KDW95_15890</name>
</gene>
<feature type="active site" description="Proton acceptor" evidence="8">
    <location>
        <position position="65"/>
    </location>
</feature>
<keyword evidence="6 8" id="KW-0057">Aromatic amino acid biosynthesis</keyword>
<dbReference type="Pfam" id="PF08501">
    <property type="entry name" value="Shikimate_dh_N"/>
    <property type="match status" value="1"/>
</dbReference>
<dbReference type="GO" id="GO:0004764">
    <property type="term" value="F:shikimate 3-dehydrogenase (NADP+) activity"/>
    <property type="evidence" value="ECO:0007669"/>
    <property type="project" value="UniProtKB-EC"/>
</dbReference>
<dbReference type="Gene3D" id="3.40.50.10860">
    <property type="entry name" value="Leucine Dehydrogenase, chain A, domain 1"/>
    <property type="match status" value="1"/>
</dbReference>
<dbReference type="InterPro" id="IPR013708">
    <property type="entry name" value="Shikimate_DH-bd_N"/>
</dbReference>
<dbReference type="RefSeq" id="WP_255852814.1">
    <property type="nucleotide sequence ID" value="NZ_CP073347.1"/>
</dbReference>
<dbReference type="InterPro" id="IPR036291">
    <property type="entry name" value="NAD(P)-bd_dom_sf"/>
</dbReference>
<sequence>MDRYAVFGNPIAHSKSPLIHRCFASQSGQVLTYDAVLVPEDGFAVAVDDFFARGGKGLNITVPFKQQAWALAQWRSPAAELAGAVNTLYCDDQGRICGDNTDGTGMVRDIVKNHGGTVRGARVLLLGAGGAVRGVMQPLLEQQPRQLVVANRTPARAIELAEVFAGLGPVQGCGFADLESQSFDLIINGTAASLQGEVPPLPAAVLAPGGWCYDMMYSAEPTAFGRWAQQQGAARVLDGLGMLVEQAAESFRIWRGTQPDTRSLLQTLRDSLTD</sequence>
<dbReference type="CDD" id="cd01065">
    <property type="entry name" value="NAD_bind_Shikimate_DH"/>
    <property type="match status" value="1"/>
</dbReference>
<dbReference type="SUPFAM" id="SSF51735">
    <property type="entry name" value="NAD(P)-binding Rossmann-fold domains"/>
    <property type="match status" value="1"/>
</dbReference>
<comment type="subunit">
    <text evidence="8">Homodimer.</text>
</comment>
<comment type="caution">
    <text evidence="8">Lacks conserved residue(s) required for the propagation of feature annotation.</text>
</comment>
<accession>A0ABY5HHL6</accession>
<keyword evidence="13" id="KW-1185">Reference proteome</keyword>
<evidence type="ECO:0000256" key="5">
    <source>
        <dbReference type="ARBA" id="ARBA00023002"/>
    </source>
</evidence>
<feature type="binding site" evidence="8">
    <location>
        <position position="246"/>
    </location>
    <ligand>
        <name>shikimate</name>
        <dbReference type="ChEBI" id="CHEBI:36208"/>
    </ligand>
</feature>
<comment type="catalytic activity">
    <reaction evidence="7 8">
        <text>shikimate + NADP(+) = 3-dehydroshikimate + NADPH + H(+)</text>
        <dbReference type="Rhea" id="RHEA:17737"/>
        <dbReference type="ChEBI" id="CHEBI:15378"/>
        <dbReference type="ChEBI" id="CHEBI:16630"/>
        <dbReference type="ChEBI" id="CHEBI:36208"/>
        <dbReference type="ChEBI" id="CHEBI:57783"/>
        <dbReference type="ChEBI" id="CHEBI:58349"/>
        <dbReference type="EC" id="1.1.1.25"/>
    </reaction>
</comment>
<feature type="binding site" evidence="8">
    <location>
        <position position="102"/>
    </location>
    <ligand>
        <name>shikimate</name>
        <dbReference type="ChEBI" id="CHEBI:36208"/>
    </ligand>
</feature>
<evidence type="ECO:0000256" key="7">
    <source>
        <dbReference type="ARBA" id="ARBA00049442"/>
    </source>
</evidence>
<feature type="binding site" evidence="8">
    <location>
        <position position="239"/>
    </location>
    <ligand>
        <name>NADP(+)</name>
        <dbReference type="ChEBI" id="CHEBI:58349"/>
    </ligand>
</feature>
<comment type="function">
    <text evidence="8">Involved in the biosynthesis of the chorismate, which leads to the biosynthesis of aromatic amino acids. Catalyzes the reversible NADPH linked reduction of 3-dehydroshikimate (DHSA) to yield shikimate (SA).</text>
</comment>
<dbReference type="SUPFAM" id="SSF53223">
    <property type="entry name" value="Aminoacid dehydrogenase-like, N-terminal domain"/>
    <property type="match status" value="1"/>
</dbReference>
<dbReference type="Pfam" id="PF18317">
    <property type="entry name" value="SDH_C"/>
    <property type="match status" value="1"/>
</dbReference>
<feature type="binding site" evidence="8">
    <location>
        <begin position="151"/>
        <end position="156"/>
    </location>
    <ligand>
        <name>NADP(+)</name>
        <dbReference type="ChEBI" id="CHEBI:58349"/>
    </ligand>
</feature>
<keyword evidence="5 8" id="KW-0560">Oxidoreductase</keyword>
<dbReference type="InterPro" id="IPR022893">
    <property type="entry name" value="Shikimate_DH_fam"/>
</dbReference>
<comment type="similarity">
    <text evidence="8">Belongs to the shikimate dehydrogenase family.</text>
</comment>
<feature type="binding site" evidence="8">
    <location>
        <begin position="127"/>
        <end position="131"/>
    </location>
    <ligand>
        <name>NADP(+)</name>
        <dbReference type="ChEBI" id="CHEBI:58349"/>
    </ligand>
</feature>
<evidence type="ECO:0000256" key="4">
    <source>
        <dbReference type="ARBA" id="ARBA00022857"/>
    </source>
</evidence>
<evidence type="ECO:0000256" key="8">
    <source>
        <dbReference type="HAMAP-Rule" id="MF_00222"/>
    </source>
</evidence>
<dbReference type="Pfam" id="PF01488">
    <property type="entry name" value="Shikimate_DH"/>
    <property type="match status" value="1"/>
</dbReference>
<comment type="pathway">
    <text evidence="1 8">Metabolic intermediate biosynthesis; chorismate biosynthesis; chorismate from D-erythrose 4-phosphate and phosphoenolpyruvate: step 4/7.</text>
</comment>
<evidence type="ECO:0000256" key="6">
    <source>
        <dbReference type="ARBA" id="ARBA00023141"/>
    </source>
</evidence>
<feature type="binding site" evidence="8">
    <location>
        <position position="86"/>
    </location>
    <ligand>
        <name>shikimate</name>
        <dbReference type="ChEBI" id="CHEBI:36208"/>
    </ligand>
</feature>
<feature type="binding site" evidence="8">
    <location>
        <position position="61"/>
    </location>
    <ligand>
        <name>shikimate</name>
        <dbReference type="ChEBI" id="CHEBI:36208"/>
    </ligand>
</feature>
<keyword evidence="4 8" id="KW-0521">NADP</keyword>
<dbReference type="NCBIfam" id="TIGR00507">
    <property type="entry name" value="aroE"/>
    <property type="match status" value="1"/>
</dbReference>